<reference evidence="3 4" key="1">
    <citation type="submission" date="2020-07" db="EMBL/GenBank/DDBJ databases">
        <authorList>
            <person name="Zhuang K."/>
            <person name="Ran Y."/>
        </authorList>
    </citation>
    <scope>NUCLEOTIDE SEQUENCE [LARGE SCALE GENOMIC DNA]</scope>
    <source>
        <strain evidence="3 4">WCH-YHL-001</strain>
    </source>
</reference>
<evidence type="ECO:0000259" key="2">
    <source>
        <dbReference type="SMART" id="SM01012"/>
    </source>
</evidence>
<dbReference type="InterPro" id="IPR005561">
    <property type="entry name" value="ANTAR"/>
</dbReference>
<feature type="compositionally biased region" description="Basic and acidic residues" evidence="1">
    <location>
        <begin position="240"/>
        <end position="252"/>
    </location>
</feature>
<dbReference type="EMBL" id="CP059399">
    <property type="protein sequence ID" value="QLY31733.1"/>
    <property type="molecule type" value="Genomic_DNA"/>
</dbReference>
<evidence type="ECO:0000313" key="3">
    <source>
        <dbReference type="EMBL" id="QLY31733.1"/>
    </source>
</evidence>
<dbReference type="SUPFAM" id="SSF55781">
    <property type="entry name" value="GAF domain-like"/>
    <property type="match status" value="1"/>
</dbReference>
<dbReference type="KEGG" id="nhu:H0264_05290"/>
<evidence type="ECO:0000313" key="4">
    <source>
        <dbReference type="Proteomes" id="UP000515512"/>
    </source>
</evidence>
<dbReference type="RefSeq" id="WP_067712292.1">
    <property type="nucleotide sequence ID" value="NZ_CP059399.1"/>
</dbReference>
<dbReference type="SMART" id="SM01012">
    <property type="entry name" value="ANTAR"/>
    <property type="match status" value="1"/>
</dbReference>
<evidence type="ECO:0000256" key="1">
    <source>
        <dbReference type="SAM" id="MobiDB-lite"/>
    </source>
</evidence>
<feature type="compositionally biased region" description="Pro residues" evidence="1">
    <location>
        <begin position="253"/>
        <end position="263"/>
    </location>
</feature>
<keyword evidence="4" id="KW-1185">Reference proteome</keyword>
<dbReference type="AlphaFoldDB" id="A0A7D6VCJ8"/>
<proteinExistence type="predicted"/>
<organism evidence="3 4">
    <name type="scientific">Nocardia huaxiensis</name>
    <dbReference type="NCBI Taxonomy" id="2755382"/>
    <lineage>
        <taxon>Bacteria</taxon>
        <taxon>Bacillati</taxon>
        <taxon>Actinomycetota</taxon>
        <taxon>Actinomycetes</taxon>
        <taxon>Mycobacteriales</taxon>
        <taxon>Nocardiaceae</taxon>
        <taxon>Nocardia</taxon>
    </lineage>
</organism>
<dbReference type="Proteomes" id="UP000515512">
    <property type="component" value="Chromosome"/>
</dbReference>
<dbReference type="GO" id="GO:0003723">
    <property type="term" value="F:RNA binding"/>
    <property type="evidence" value="ECO:0007669"/>
    <property type="project" value="InterPro"/>
</dbReference>
<name>A0A7D6VCJ8_9NOCA</name>
<accession>A0A7D6VCJ8</accession>
<protein>
    <submittedName>
        <fullName evidence="3">ANTAR domain-containing protein</fullName>
    </submittedName>
</protein>
<sequence>MNAARSASARFLSALHDLAGNGHDTPLRGGRLCEICVQVLPISGATIAAAMPDGGWDVLGSVGPAAGWLADAEIATGEGPGPDCHRDGAPVRVTNPAATLASGRWPLLAQWDRMPTLGAVCSIPLQLGAIRVGFLDLLDAEQVLRNPATYADALKIADVITTALLSALTPPAPPVDDAAVGPWWEPTVSTREIHQATGMVAVQLDTSAAVAYARLIGHAFTTGRRLDEIAGEVVARRLRFRPEPDGRDRDPEPGPAPQPKPER</sequence>
<gene>
    <name evidence="3" type="ORF">H0264_05290</name>
</gene>
<feature type="region of interest" description="Disordered" evidence="1">
    <location>
        <begin position="237"/>
        <end position="263"/>
    </location>
</feature>
<feature type="domain" description="ANTAR" evidence="2">
    <location>
        <begin position="156"/>
        <end position="234"/>
    </location>
</feature>